<dbReference type="Proteomes" id="UP000827872">
    <property type="component" value="Linkage Group LG02"/>
</dbReference>
<dbReference type="EMBL" id="CM037615">
    <property type="protein sequence ID" value="KAH8014128.1"/>
    <property type="molecule type" value="Genomic_DNA"/>
</dbReference>
<evidence type="ECO:0000313" key="2">
    <source>
        <dbReference type="Proteomes" id="UP000827872"/>
    </source>
</evidence>
<accession>A0ACB8G500</accession>
<keyword evidence="2" id="KW-1185">Reference proteome</keyword>
<reference evidence="1" key="1">
    <citation type="submission" date="2021-08" db="EMBL/GenBank/DDBJ databases">
        <title>The first chromosome-level gecko genome reveals the dynamic sex chromosomes of Neotropical dwarf geckos (Sphaerodactylidae: Sphaerodactylus).</title>
        <authorList>
            <person name="Pinto B.J."/>
            <person name="Keating S.E."/>
            <person name="Gamble T."/>
        </authorList>
    </citation>
    <scope>NUCLEOTIDE SEQUENCE</scope>
    <source>
        <strain evidence="1">TG3544</strain>
    </source>
</reference>
<name>A0ACB8G500_9SAUR</name>
<sequence length="316" mass="35545">MSSRLSVPLSEASVATSETDPCLSDSGSDGPWEDFGEDSEDPPLQIPCLFCDRFFSSPEDVFCHCSSDHRFSIEKMVHKHRLDFYGYIKLVNFIRMEKPAADFLISISAPVPWEEEKYLKPVLKDDFLLQYDIDDAIDSASTSCPSGLTETSFLLERLKCAEHRAELAEAALAGAQEDLQKMKQFAQDFVMNAEVRSGSAASAIAELQENEENVYFSSYGHYGIHEEMIKVRKLEDDGEKTTLEKLCFIVLAKDKVRTESYRDFIYHNPHIFRDKIVLDVGCGTGILSMFAAKAGAKKVIGVDQSEIIYQAMDIIR</sequence>
<comment type="caution">
    <text evidence="1">The sequence shown here is derived from an EMBL/GenBank/DDBJ whole genome shotgun (WGS) entry which is preliminary data.</text>
</comment>
<gene>
    <name evidence="1" type="primary">PRMT3</name>
    <name evidence="1" type="ORF">K3G42_026237</name>
</gene>
<protein>
    <submittedName>
        <fullName evidence="1">Protein arginine N-methyltransferase 3</fullName>
    </submittedName>
</protein>
<organism evidence="1 2">
    <name type="scientific">Sphaerodactylus townsendi</name>
    <dbReference type="NCBI Taxonomy" id="933632"/>
    <lineage>
        <taxon>Eukaryota</taxon>
        <taxon>Metazoa</taxon>
        <taxon>Chordata</taxon>
        <taxon>Craniata</taxon>
        <taxon>Vertebrata</taxon>
        <taxon>Euteleostomi</taxon>
        <taxon>Lepidosauria</taxon>
        <taxon>Squamata</taxon>
        <taxon>Bifurcata</taxon>
        <taxon>Gekkota</taxon>
        <taxon>Sphaerodactylidae</taxon>
        <taxon>Sphaerodactylus</taxon>
    </lineage>
</organism>
<proteinExistence type="predicted"/>
<evidence type="ECO:0000313" key="1">
    <source>
        <dbReference type="EMBL" id="KAH8014128.1"/>
    </source>
</evidence>